<feature type="transmembrane region" description="Helical" evidence="6">
    <location>
        <begin position="523"/>
        <end position="544"/>
    </location>
</feature>
<dbReference type="PANTHER" id="PTHR12428">
    <property type="entry name" value="OXA1"/>
    <property type="match status" value="1"/>
</dbReference>
<evidence type="ECO:0000259" key="7">
    <source>
        <dbReference type="Pfam" id="PF02096"/>
    </source>
</evidence>
<gene>
    <name evidence="8" type="ORF">NCTC10179_00560</name>
</gene>
<feature type="domain" description="Membrane insertase YidC/Oxa/ALB C-terminal" evidence="7">
    <location>
        <begin position="450"/>
        <end position="656"/>
    </location>
</feature>
<comment type="subcellular location">
    <subcellularLocation>
        <location evidence="1 5">Membrane</location>
        <topology evidence="1 5">Multi-pass membrane protein</topology>
    </subcellularLocation>
</comment>
<proteinExistence type="inferred from homology"/>
<evidence type="ECO:0000256" key="2">
    <source>
        <dbReference type="ARBA" id="ARBA00022692"/>
    </source>
</evidence>
<dbReference type="EMBL" id="LR215039">
    <property type="protein sequence ID" value="VEU76382.1"/>
    <property type="molecule type" value="Genomic_DNA"/>
</dbReference>
<evidence type="ECO:0000256" key="6">
    <source>
        <dbReference type="SAM" id="Phobius"/>
    </source>
</evidence>
<keyword evidence="2 5" id="KW-0812">Transmembrane</keyword>
<dbReference type="Pfam" id="PF02096">
    <property type="entry name" value="60KD_IMP"/>
    <property type="match status" value="1"/>
</dbReference>
<evidence type="ECO:0000256" key="1">
    <source>
        <dbReference type="ARBA" id="ARBA00004141"/>
    </source>
</evidence>
<feature type="transmembrane region" description="Helical" evidence="6">
    <location>
        <begin position="573"/>
        <end position="596"/>
    </location>
</feature>
<organism evidence="8 9">
    <name type="scientific">Mycoplasmopsis columboralis</name>
    <dbReference type="NCBI Taxonomy" id="171282"/>
    <lineage>
        <taxon>Bacteria</taxon>
        <taxon>Bacillati</taxon>
        <taxon>Mycoplasmatota</taxon>
        <taxon>Mycoplasmoidales</taxon>
        <taxon>Metamycoplasmataceae</taxon>
        <taxon>Mycoplasmopsis</taxon>
    </lineage>
</organism>
<accession>A0A449B721</accession>
<comment type="similarity">
    <text evidence="5">Belongs to the OXA1/ALB3/YidC family.</text>
</comment>
<feature type="transmembrane region" description="Helical" evidence="6">
    <location>
        <begin position="617"/>
        <end position="634"/>
    </location>
</feature>
<dbReference type="NCBIfam" id="NF002567">
    <property type="entry name" value="PRK02201.1-2"/>
    <property type="match status" value="1"/>
</dbReference>
<evidence type="ECO:0000313" key="8">
    <source>
        <dbReference type="EMBL" id="VEU76382.1"/>
    </source>
</evidence>
<name>A0A449B721_9BACT</name>
<feature type="transmembrane region" description="Helical" evidence="6">
    <location>
        <begin position="30"/>
        <end position="52"/>
    </location>
</feature>
<dbReference type="GO" id="GO:0005886">
    <property type="term" value="C:plasma membrane"/>
    <property type="evidence" value="ECO:0007669"/>
    <property type="project" value="TreeGrafter"/>
</dbReference>
<keyword evidence="3 6" id="KW-1133">Transmembrane helix</keyword>
<dbReference type="Proteomes" id="UP000289497">
    <property type="component" value="Chromosome"/>
</dbReference>
<dbReference type="OrthoDB" id="394558at2"/>
<feature type="transmembrane region" description="Helical" evidence="6">
    <location>
        <begin position="447"/>
        <end position="472"/>
    </location>
</feature>
<dbReference type="PANTHER" id="PTHR12428:SF65">
    <property type="entry name" value="CYTOCHROME C OXIDASE ASSEMBLY PROTEIN COX18, MITOCHONDRIAL"/>
    <property type="match status" value="1"/>
</dbReference>
<sequence>MKRSEKFNYFTQDKDPVEKRKKLLRKIWKWFKVTILVLILGTTLTGCVQSFVLKTSNNTGAGFEFTRSREHIGPKVTVLQDESKQLELPASGNETETTKININTYKVNTNVNPYISDETVLSGIRKQLNGESGHLGYYGRDNSYSSAIVLNNDLSTVYNKNNKYLVAAIRSQKASAAELPDYEFVNDIKDIYFFNYYYNWASSNRTFIKYLKTEVKDGETETNTTNASEALKDGLISVTWVSGLSKVASYTDEKISEVTADTDAEKYQKQQKLLLNQFNRDVLQLFYDKTFSADSDFVKHLGKDPSLFLKEKIDQAKQSVAEHKNVLFTLTAKEEVLLKKYIELMSSWFALTGYLWTENSVVQSSQIVESAQDTDAVKASEYTEKYNYDKNLIKIGEPVNKLAFQDNTTLLNVSSWGQAWKYGPFYGFFVYPTAFVINEISRGIGSLSGWGTIIVLFIVTILIRSVVFGLTFKSTAKMSAQEELKSKRAAIEAKYVGFENNKAMKARKAQELQALNKKYNITFFDTVGSQFMTLPIFITMWRAIQIIPSIKSTQWLGINFGSTSYQKVGEGQYVYLIVLILAILIQLISSLLPILLNRKRFKERTSIAQRQALKKQERTQHIMVIVFTLFVIMFTAGVQIYWIFTGIFTIIQTLVMWRVKKTQWFKERYSLKALARK</sequence>
<dbReference type="InterPro" id="IPR001708">
    <property type="entry name" value="YidC/ALB3/OXA1/COX18"/>
</dbReference>
<evidence type="ECO:0000256" key="4">
    <source>
        <dbReference type="ARBA" id="ARBA00023136"/>
    </source>
</evidence>
<dbReference type="KEGG" id="mcou:NCTC10179_00560"/>
<dbReference type="GO" id="GO:0051205">
    <property type="term" value="P:protein insertion into membrane"/>
    <property type="evidence" value="ECO:0007669"/>
    <property type="project" value="TreeGrafter"/>
</dbReference>
<evidence type="ECO:0000313" key="9">
    <source>
        <dbReference type="Proteomes" id="UP000289497"/>
    </source>
</evidence>
<keyword evidence="9" id="KW-1185">Reference proteome</keyword>
<evidence type="ECO:0000256" key="3">
    <source>
        <dbReference type="ARBA" id="ARBA00022989"/>
    </source>
</evidence>
<protein>
    <submittedName>
        <fullName evidence="8">Putative inner membrane protein translocase component YidC</fullName>
    </submittedName>
</protein>
<dbReference type="RefSeq" id="WP_129693785.1">
    <property type="nucleotide sequence ID" value="NZ_LR215039.1"/>
</dbReference>
<keyword evidence="4 6" id="KW-0472">Membrane</keyword>
<dbReference type="AlphaFoldDB" id="A0A449B721"/>
<reference evidence="8 9" key="1">
    <citation type="submission" date="2019-01" db="EMBL/GenBank/DDBJ databases">
        <authorList>
            <consortium name="Pathogen Informatics"/>
        </authorList>
    </citation>
    <scope>NUCLEOTIDE SEQUENCE [LARGE SCALE GENOMIC DNA]</scope>
    <source>
        <strain evidence="8 9">NCTC10179</strain>
    </source>
</reference>
<dbReference type="InterPro" id="IPR028055">
    <property type="entry name" value="YidC/Oxa/ALB_C"/>
</dbReference>
<evidence type="ECO:0000256" key="5">
    <source>
        <dbReference type="RuleBase" id="RU003945"/>
    </source>
</evidence>
<dbReference type="GO" id="GO:0032977">
    <property type="term" value="F:membrane insertase activity"/>
    <property type="evidence" value="ECO:0007669"/>
    <property type="project" value="InterPro"/>
</dbReference>